<evidence type="ECO:0008006" key="2">
    <source>
        <dbReference type="Google" id="ProtNLM"/>
    </source>
</evidence>
<comment type="caution">
    <text evidence="1">The sequence shown here is derived from an EMBL/GenBank/DDBJ whole genome shotgun (WGS) entry which is preliminary data.</text>
</comment>
<organism evidence="1">
    <name type="scientific">bioreactor metagenome</name>
    <dbReference type="NCBI Taxonomy" id="1076179"/>
    <lineage>
        <taxon>unclassified sequences</taxon>
        <taxon>metagenomes</taxon>
        <taxon>ecological metagenomes</taxon>
    </lineage>
</organism>
<dbReference type="Gene3D" id="3.40.50.2000">
    <property type="entry name" value="Glycogen Phosphorylase B"/>
    <property type="match status" value="1"/>
</dbReference>
<sequence>MELVIAGAKPHSRIRMLASDHVIVTGWVDDPREYYKNSSLFVAPMQIGTGLQNKLLEAMAMQRPCITTPLANNALGARPGTEILIADSPDEWAEIIVTLLANEKERNRIAENGRNFVMRKFSWPAQIETLHQIIES</sequence>
<gene>
    <name evidence="1" type="ORF">SDC9_149699</name>
</gene>
<accession>A0A645EPM2</accession>
<proteinExistence type="predicted"/>
<dbReference type="PANTHER" id="PTHR12526:SF600">
    <property type="entry name" value="GLYCOSYL TRANSFERASE GROUP 1"/>
    <property type="match status" value="1"/>
</dbReference>
<name>A0A645EPM2_9ZZZZ</name>
<evidence type="ECO:0000313" key="1">
    <source>
        <dbReference type="EMBL" id="MPN02483.1"/>
    </source>
</evidence>
<dbReference type="CDD" id="cd03801">
    <property type="entry name" value="GT4_PimA-like"/>
    <property type="match status" value="1"/>
</dbReference>
<dbReference type="SUPFAM" id="SSF53756">
    <property type="entry name" value="UDP-Glycosyltransferase/glycogen phosphorylase"/>
    <property type="match status" value="1"/>
</dbReference>
<dbReference type="PANTHER" id="PTHR12526">
    <property type="entry name" value="GLYCOSYLTRANSFERASE"/>
    <property type="match status" value="1"/>
</dbReference>
<protein>
    <recommendedName>
        <fullName evidence="2">Glycosyl transferase family 1 domain-containing protein</fullName>
    </recommendedName>
</protein>
<dbReference type="EMBL" id="VSSQ01048433">
    <property type="protein sequence ID" value="MPN02483.1"/>
    <property type="molecule type" value="Genomic_DNA"/>
</dbReference>
<dbReference type="Pfam" id="PF13692">
    <property type="entry name" value="Glyco_trans_1_4"/>
    <property type="match status" value="1"/>
</dbReference>
<dbReference type="AlphaFoldDB" id="A0A645EPM2"/>
<dbReference type="GO" id="GO:0016757">
    <property type="term" value="F:glycosyltransferase activity"/>
    <property type="evidence" value="ECO:0007669"/>
    <property type="project" value="TreeGrafter"/>
</dbReference>
<reference evidence="1" key="1">
    <citation type="submission" date="2019-08" db="EMBL/GenBank/DDBJ databases">
        <authorList>
            <person name="Kucharzyk K."/>
            <person name="Murdoch R.W."/>
            <person name="Higgins S."/>
            <person name="Loffler F."/>
        </authorList>
    </citation>
    <scope>NUCLEOTIDE SEQUENCE</scope>
</reference>